<dbReference type="OrthoDB" id="1172326at2"/>
<evidence type="ECO:0000256" key="6">
    <source>
        <dbReference type="ARBA" id="ARBA00022932"/>
    </source>
</evidence>
<dbReference type="Gene3D" id="1.20.272.10">
    <property type="match status" value="1"/>
</dbReference>
<dbReference type="EC" id="2.7.7.7" evidence="1"/>
<evidence type="ECO:0000256" key="2">
    <source>
        <dbReference type="ARBA" id="ARBA00017703"/>
    </source>
</evidence>
<evidence type="ECO:0000256" key="7">
    <source>
        <dbReference type="ARBA" id="ARBA00034754"/>
    </source>
</evidence>
<evidence type="ECO:0000313" key="12">
    <source>
        <dbReference type="Proteomes" id="UP000251993"/>
    </source>
</evidence>
<protein>
    <recommendedName>
        <fullName evidence="2">DNA polymerase III subunit delta</fullName>
        <ecNumber evidence="1">2.7.7.7</ecNumber>
    </recommendedName>
</protein>
<dbReference type="InterPro" id="IPR027417">
    <property type="entry name" value="P-loop_NTPase"/>
</dbReference>
<dbReference type="GO" id="GO:0006261">
    <property type="term" value="P:DNA-templated DNA replication"/>
    <property type="evidence" value="ECO:0007669"/>
    <property type="project" value="TreeGrafter"/>
</dbReference>
<dbReference type="InterPro" id="IPR005790">
    <property type="entry name" value="DNA_polIII_delta"/>
</dbReference>
<comment type="catalytic activity">
    <reaction evidence="8">
        <text>DNA(n) + a 2'-deoxyribonucleoside 5'-triphosphate = DNA(n+1) + diphosphate</text>
        <dbReference type="Rhea" id="RHEA:22508"/>
        <dbReference type="Rhea" id="RHEA-COMP:17339"/>
        <dbReference type="Rhea" id="RHEA-COMP:17340"/>
        <dbReference type="ChEBI" id="CHEBI:33019"/>
        <dbReference type="ChEBI" id="CHEBI:61560"/>
        <dbReference type="ChEBI" id="CHEBI:173112"/>
        <dbReference type="EC" id="2.7.7.7"/>
    </reaction>
</comment>
<evidence type="ECO:0000256" key="3">
    <source>
        <dbReference type="ARBA" id="ARBA00022679"/>
    </source>
</evidence>
<dbReference type="GO" id="GO:0003887">
    <property type="term" value="F:DNA-directed DNA polymerase activity"/>
    <property type="evidence" value="ECO:0007669"/>
    <property type="project" value="UniProtKB-KW"/>
</dbReference>
<organism evidence="11 12">
    <name type="scientific">Runella rosea</name>
    <dbReference type="NCBI Taxonomy" id="2259595"/>
    <lineage>
        <taxon>Bacteria</taxon>
        <taxon>Pseudomonadati</taxon>
        <taxon>Bacteroidota</taxon>
        <taxon>Cytophagia</taxon>
        <taxon>Cytophagales</taxon>
        <taxon>Spirosomataceae</taxon>
        <taxon>Runella</taxon>
    </lineage>
</organism>
<dbReference type="Gene3D" id="1.10.8.60">
    <property type="match status" value="1"/>
</dbReference>
<evidence type="ECO:0000256" key="8">
    <source>
        <dbReference type="ARBA" id="ARBA00049244"/>
    </source>
</evidence>
<dbReference type="PANTHER" id="PTHR34388:SF1">
    <property type="entry name" value="DNA POLYMERASE III SUBUNIT DELTA"/>
    <property type="match status" value="1"/>
</dbReference>
<dbReference type="InterPro" id="IPR048466">
    <property type="entry name" value="DNA_pol3_delta-like_C"/>
</dbReference>
<keyword evidence="6" id="KW-0239">DNA-directed DNA polymerase</keyword>
<dbReference type="NCBIfam" id="TIGR01128">
    <property type="entry name" value="holA"/>
    <property type="match status" value="1"/>
</dbReference>
<keyword evidence="5" id="KW-0235">DNA replication</keyword>
<dbReference type="SUPFAM" id="SSF48019">
    <property type="entry name" value="post-AAA+ oligomerization domain-like"/>
    <property type="match status" value="1"/>
</dbReference>
<sequence length="340" mass="38409">MPTFTPEQALKDIRQKKLQPLYFIHGDEPYYIDLLADAIEKVAVPEAEKGFNQFVLFGKETDIGTILNYARRFPFMAERQLVLVKEAQQISGFDSKEKTAFLEDYASRPPASTILVLCFQGNFDMRKSLPKVFERHGAMIQSKKMYDNKLPDWVGEYARSLGTKISIKAIQMLVENIGNDLKRITSEIDKILLNLTASEEITAAIVEKYVGISKEYNVFELQKALTQRDILKSNRIANYLAANTKDNPLPQVLIILYNFFSKVLVVHGTPDKSEGNLASVLGVNPFFVKDYLSAARQYSLGHVVNVIKAIRRADNASKGIEVGSVNEEAVLKELIFRILH</sequence>
<accession>A0A344TSW7</accession>
<evidence type="ECO:0000256" key="4">
    <source>
        <dbReference type="ARBA" id="ARBA00022695"/>
    </source>
</evidence>
<dbReference type="Gene3D" id="3.40.50.300">
    <property type="entry name" value="P-loop containing nucleotide triphosphate hydrolases"/>
    <property type="match status" value="1"/>
</dbReference>
<dbReference type="EMBL" id="CP030850">
    <property type="protein sequence ID" value="AXE21738.1"/>
    <property type="molecule type" value="Genomic_DNA"/>
</dbReference>
<dbReference type="PANTHER" id="PTHR34388">
    <property type="entry name" value="DNA POLYMERASE III SUBUNIT DELTA"/>
    <property type="match status" value="1"/>
</dbReference>
<evidence type="ECO:0000256" key="1">
    <source>
        <dbReference type="ARBA" id="ARBA00012417"/>
    </source>
</evidence>
<keyword evidence="3 11" id="KW-0808">Transferase</keyword>
<evidence type="ECO:0000259" key="10">
    <source>
        <dbReference type="Pfam" id="PF21694"/>
    </source>
</evidence>
<feature type="domain" description="DNA polymerase III delta N-terminal" evidence="9">
    <location>
        <begin position="22"/>
        <end position="141"/>
    </location>
</feature>
<evidence type="ECO:0000256" key="5">
    <source>
        <dbReference type="ARBA" id="ARBA00022705"/>
    </source>
</evidence>
<feature type="domain" description="DNA polymerase III delta subunit-like C-terminal" evidence="10">
    <location>
        <begin position="215"/>
        <end position="335"/>
    </location>
</feature>
<dbReference type="Pfam" id="PF06144">
    <property type="entry name" value="DNA_pol3_delta"/>
    <property type="match status" value="1"/>
</dbReference>
<gene>
    <name evidence="11" type="primary">holA</name>
    <name evidence="11" type="ORF">DR864_25850</name>
</gene>
<reference evidence="11 12" key="1">
    <citation type="submission" date="2018-07" db="EMBL/GenBank/DDBJ databases">
        <title>Genome sequencing of Runella.</title>
        <authorList>
            <person name="Baek M.-G."/>
            <person name="Yi H."/>
        </authorList>
    </citation>
    <scope>NUCLEOTIDE SEQUENCE [LARGE SCALE GENOMIC DNA]</scope>
    <source>
        <strain evidence="11 12">HYN0085</strain>
    </source>
</reference>
<keyword evidence="12" id="KW-1185">Reference proteome</keyword>
<dbReference type="AlphaFoldDB" id="A0A344TSW7"/>
<dbReference type="RefSeq" id="WP_114070478.1">
    <property type="nucleotide sequence ID" value="NZ_CP030850.1"/>
</dbReference>
<evidence type="ECO:0000259" key="9">
    <source>
        <dbReference type="Pfam" id="PF06144"/>
    </source>
</evidence>
<comment type="similarity">
    <text evidence="7">Belongs to the DNA polymerase HolA subunit family.</text>
</comment>
<dbReference type="Pfam" id="PF21694">
    <property type="entry name" value="DNA_pol3_delta_C"/>
    <property type="match status" value="1"/>
</dbReference>
<dbReference type="Proteomes" id="UP000251993">
    <property type="component" value="Chromosome"/>
</dbReference>
<proteinExistence type="inferred from homology"/>
<name>A0A344TSW7_9BACT</name>
<evidence type="ECO:0000313" key="11">
    <source>
        <dbReference type="EMBL" id="AXE21738.1"/>
    </source>
</evidence>
<dbReference type="GO" id="GO:0009360">
    <property type="term" value="C:DNA polymerase III complex"/>
    <property type="evidence" value="ECO:0007669"/>
    <property type="project" value="InterPro"/>
</dbReference>
<dbReference type="InterPro" id="IPR010372">
    <property type="entry name" value="DNA_pol3_delta_N"/>
</dbReference>
<dbReference type="SUPFAM" id="SSF52540">
    <property type="entry name" value="P-loop containing nucleoside triphosphate hydrolases"/>
    <property type="match status" value="1"/>
</dbReference>
<keyword evidence="4 11" id="KW-0548">Nucleotidyltransferase</keyword>
<dbReference type="KEGG" id="run:DR864_25850"/>
<dbReference type="InterPro" id="IPR008921">
    <property type="entry name" value="DNA_pol3_clamp-load_cplx_C"/>
</dbReference>
<dbReference type="GO" id="GO:0003677">
    <property type="term" value="F:DNA binding"/>
    <property type="evidence" value="ECO:0007669"/>
    <property type="project" value="InterPro"/>
</dbReference>